<organism evidence="2 3">
    <name type="scientific">Azospirillum thermophilum</name>
    <dbReference type="NCBI Taxonomy" id="2202148"/>
    <lineage>
        <taxon>Bacteria</taxon>
        <taxon>Pseudomonadati</taxon>
        <taxon>Pseudomonadota</taxon>
        <taxon>Alphaproteobacteria</taxon>
        <taxon>Rhodospirillales</taxon>
        <taxon>Azospirillaceae</taxon>
        <taxon>Azospirillum</taxon>
    </lineage>
</organism>
<dbReference type="EMBL" id="CP029353">
    <property type="protein sequence ID" value="AWK87506.1"/>
    <property type="molecule type" value="Genomic_DNA"/>
</dbReference>
<evidence type="ECO:0000259" key="1">
    <source>
        <dbReference type="Pfam" id="PF05685"/>
    </source>
</evidence>
<accession>A0A2S2CSQ1</accession>
<dbReference type="KEGG" id="azz:DEW08_15915"/>
<keyword evidence="2" id="KW-0378">Hydrolase</keyword>
<dbReference type="InterPro" id="IPR008538">
    <property type="entry name" value="Uma2"/>
</dbReference>
<dbReference type="SUPFAM" id="SSF52980">
    <property type="entry name" value="Restriction endonuclease-like"/>
    <property type="match status" value="1"/>
</dbReference>
<name>A0A2S2CSQ1_9PROT</name>
<evidence type="ECO:0000313" key="3">
    <source>
        <dbReference type="Proteomes" id="UP000245629"/>
    </source>
</evidence>
<dbReference type="InterPro" id="IPR011335">
    <property type="entry name" value="Restrct_endonuc-II-like"/>
</dbReference>
<keyword evidence="3" id="KW-1185">Reference proteome</keyword>
<gene>
    <name evidence="2" type="ORF">DEW08_15915</name>
</gene>
<dbReference type="Pfam" id="PF05685">
    <property type="entry name" value="Uma2"/>
    <property type="match status" value="1"/>
</dbReference>
<evidence type="ECO:0000313" key="2">
    <source>
        <dbReference type="EMBL" id="AWK87506.1"/>
    </source>
</evidence>
<dbReference type="GO" id="GO:0004519">
    <property type="term" value="F:endonuclease activity"/>
    <property type="evidence" value="ECO:0007669"/>
    <property type="project" value="UniProtKB-KW"/>
</dbReference>
<keyword evidence="2" id="KW-0255">Endonuclease</keyword>
<dbReference type="Proteomes" id="UP000245629">
    <property type="component" value="Chromosome 2"/>
</dbReference>
<sequence>MGGAIRRCGMSTLALKRMTVDEFLLWDDGTGARHELIDGVPVAMAPSYGAHQIIAGNLAIEIGGALRKRPPCHVRSEAGILKPNSVRNWFQADLAVTCTPHRHGQYETPDPVVVVEVLSHSTQDHDRKVKLPVYRSIPSVQEILLVHSELLYVELHRRVDGTRWLTELLVEEADLLRLESIAVEIPLAALYANVDLGADAGPGAVPGADLGAAPGTPPA</sequence>
<feature type="domain" description="Putative restriction endonuclease" evidence="1">
    <location>
        <begin position="20"/>
        <end position="181"/>
    </location>
</feature>
<dbReference type="CDD" id="cd06260">
    <property type="entry name" value="DUF820-like"/>
    <property type="match status" value="1"/>
</dbReference>
<reference evidence="3" key="1">
    <citation type="submission" date="2018-05" db="EMBL/GenBank/DDBJ databases">
        <title>Azospirillum thermophila sp. nov., a novel isolated from hot spring.</title>
        <authorList>
            <person name="Zhao Z."/>
        </authorList>
    </citation>
    <scope>NUCLEOTIDE SEQUENCE [LARGE SCALE GENOMIC DNA]</scope>
    <source>
        <strain evidence="3">CFH 70021</strain>
    </source>
</reference>
<proteinExistence type="predicted"/>
<dbReference type="AlphaFoldDB" id="A0A2S2CSQ1"/>
<protein>
    <submittedName>
        <fullName evidence="2">Uma2 family endonuclease</fullName>
    </submittedName>
</protein>
<dbReference type="OrthoDB" id="7262039at2"/>
<dbReference type="InterPro" id="IPR012296">
    <property type="entry name" value="Nuclease_put_TT1808"/>
</dbReference>
<keyword evidence="2" id="KW-0540">Nuclease</keyword>
<dbReference type="PANTHER" id="PTHR36558">
    <property type="entry name" value="GLR1098 PROTEIN"/>
    <property type="match status" value="1"/>
</dbReference>
<dbReference type="PANTHER" id="PTHR36558:SF1">
    <property type="entry name" value="RESTRICTION ENDONUCLEASE DOMAIN-CONTAINING PROTEIN-RELATED"/>
    <property type="match status" value="1"/>
</dbReference>
<dbReference type="Gene3D" id="3.90.1570.10">
    <property type="entry name" value="tt1808, chain A"/>
    <property type="match status" value="1"/>
</dbReference>